<name>A0A484IAH0_9ARCH</name>
<gene>
    <name evidence="1" type="ORF">NFRAN_0693</name>
</gene>
<dbReference type="AlphaFoldDB" id="A0A484IAH0"/>
<dbReference type="KEGG" id="nfn:NFRAN_0693"/>
<dbReference type="Proteomes" id="UP000294299">
    <property type="component" value="Chromosome NFRAN"/>
</dbReference>
<reference evidence="1 2" key="1">
    <citation type="submission" date="2019-02" db="EMBL/GenBank/DDBJ databases">
        <authorList>
            <person name="Lehtovirta-Morley E L."/>
        </authorList>
    </citation>
    <scope>NUCLEOTIDE SEQUENCE [LARGE SCALE GENOMIC DNA]</scope>
    <source>
        <strain evidence="1">NFRAN1</strain>
    </source>
</reference>
<evidence type="ECO:0000313" key="2">
    <source>
        <dbReference type="Proteomes" id="UP000294299"/>
    </source>
</evidence>
<proteinExistence type="predicted"/>
<dbReference type="EMBL" id="LR216287">
    <property type="protein sequence ID" value="VFJ13015.1"/>
    <property type="molecule type" value="Genomic_DNA"/>
</dbReference>
<keyword evidence="2" id="KW-1185">Reference proteome</keyword>
<sequence>MHCEIPYTKSYKLYTISNENSEIEAGSIQEPSFGRIRKPWAGIEPATFALPRQRSGQAELPRQITIKKLFT</sequence>
<accession>A0A484IAH0</accession>
<organism evidence="1 2">
    <name type="scientific">Candidatus Nitrosocosmicus franklandianus</name>
    <dbReference type="NCBI Taxonomy" id="1798806"/>
    <lineage>
        <taxon>Archaea</taxon>
        <taxon>Nitrososphaerota</taxon>
        <taxon>Nitrososphaeria</taxon>
        <taxon>Nitrososphaerales</taxon>
        <taxon>Nitrososphaeraceae</taxon>
        <taxon>Candidatus Nitrosocosmicus</taxon>
    </lineage>
</organism>
<protein>
    <submittedName>
        <fullName evidence="1">Uncharacterized protein</fullName>
    </submittedName>
</protein>
<evidence type="ECO:0000313" key="1">
    <source>
        <dbReference type="EMBL" id="VFJ13015.1"/>
    </source>
</evidence>